<reference evidence="1 2" key="1">
    <citation type="journal article" date="2013" name="PLoS ONE">
        <title>Genomic Analysis by Deep Sequencing of the Probiotic Lactobacillus brevis KB290 Harboring Nine Plasmids Reveals Genomic Stability.</title>
        <authorList>
            <person name="Fukao M."/>
            <person name="Oshima K."/>
            <person name="Morita H."/>
            <person name="Toh H."/>
            <person name="Suda W."/>
            <person name="Kim S.W."/>
            <person name="Suzuki S."/>
            <person name="Yakabe T."/>
            <person name="Hattori M."/>
            <person name="Yajima N."/>
        </authorList>
    </citation>
    <scope>NUCLEOTIDE SEQUENCE [LARGE SCALE GENOMIC DNA]</scope>
    <source>
        <strain evidence="1 2">KB290</strain>
    </source>
</reference>
<dbReference type="HOGENOM" id="CLU_2617496_0_0_9"/>
<dbReference type="PATRIC" id="fig|1001583.3.peg.1775"/>
<dbReference type="AlphaFoldDB" id="M5AGG7"/>
<gene>
    <name evidence="1" type="ORF">LVISKB_1787</name>
</gene>
<name>M5AGG7_LEVBR</name>
<protein>
    <submittedName>
        <fullName evidence="1">Uncharacterized protein</fullName>
    </submittedName>
</protein>
<dbReference type="Proteomes" id="UP000012042">
    <property type="component" value="Chromosome"/>
</dbReference>
<accession>M5AGG7</accession>
<proteinExistence type="predicted"/>
<organism evidence="1 2">
    <name type="scientific">Levilactobacillus brevis KB290</name>
    <dbReference type="NCBI Taxonomy" id="1001583"/>
    <lineage>
        <taxon>Bacteria</taxon>
        <taxon>Bacillati</taxon>
        <taxon>Bacillota</taxon>
        <taxon>Bacilli</taxon>
        <taxon>Lactobacillales</taxon>
        <taxon>Lactobacillaceae</taxon>
        <taxon>Levilactobacillus</taxon>
    </lineage>
</organism>
<evidence type="ECO:0000313" key="2">
    <source>
        <dbReference type="Proteomes" id="UP000012042"/>
    </source>
</evidence>
<dbReference type="KEGG" id="lbk:LVISKB_1787"/>
<evidence type="ECO:0000313" key="1">
    <source>
        <dbReference type="EMBL" id="BAN07422.1"/>
    </source>
</evidence>
<dbReference type="EMBL" id="AP012167">
    <property type="protein sequence ID" value="BAN07422.1"/>
    <property type="molecule type" value="Genomic_DNA"/>
</dbReference>
<sequence length="88" mass="10184">MYSTKRERTKMAKHHQRYHSPYAAMLTEQRYAFANQLADQTGLDPSQIMFGYLQITAAVPTTLPVLPRQKEIDRRFQAFLTDAQAANH</sequence>